<evidence type="ECO:0000313" key="3">
    <source>
        <dbReference type="Proteomes" id="UP000887574"/>
    </source>
</evidence>
<reference evidence="4" key="1">
    <citation type="submission" date="2022-11" db="UniProtKB">
        <authorList>
            <consortium name="WormBaseParasite"/>
        </authorList>
    </citation>
    <scope>IDENTIFICATION</scope>
</reference>
<evidence type="ECO:0000259" key="2">
    <source>
        <dbReference type="PROSITE" id="PS51444"/>
    </source>
</evidence>
<dbReference type="SMART" id="SM00498">
    <property type="entry name" value="FH2"/>
    <property type="match status" value="1"/>
</dbReference>
<dbReference type="SUPFAM" id="SSF101447">
    <property type="entry name" value="Formin homology 2 domain (FH2 domain)"/>
    <property type="match status" value="1"/>
</dbReference>
<accession>A0A915D5Q3</accession>
<dbReference type="GO" id="GO:0030838">
    <property type="term" value="P:positive regulation of actin filament polymerization"/>
    <property type="evidence" value="ECO:0007669"/>
    <property type="project" value="TreeGrafter"/>
</dbReference>
<dbReference type="InterPro" id="IPR051425">
    <property type="entry name" value="Formin_Homology"/>
</dbReference>
<sequence>MAPPPPPPTALQLKAGGLALSKQTQKKVPKPGAPLKTLNWTPVPPHKIQATVWEKIEDEKMYKHINLQELASCFAAGARVLEMMVKAPCNTDNCTIMLSKLKLSHREIRHTVMSMDEKSRLPKDMIEQMLKFVPTKDELLLLREAVVRHKSPAVLALADRFLYEVGQVPRYEKRLRCLHTIRTFSERLDEMKPYLNAVIQASTTLGNAQGFTISSLNLIHGVKSALRTDRNLMHFIVELVEKKFPDLLKLKRELSTVYEAARFNRPEMEAEMRLIEASLREIASELAAQQKQVETVVASTSNASDSVEGTQSSTKSSVPEEPGTESVSQKTDPGLTRAKEITKSTRTPQPDRFIPVVNAFLESARSSFREVQALNRNMEEKFSACAKFYAEEDSSCKKCSPDDFFGAFSKCFNQFTECYQMVWEEREELERTKRQTLVRSIFSKKNDKKRNLNNATSGKDFESLVSALQSGEIFSDDLSRLRSSIRIPQRRTKNGVPTAICASNNTTALKAA</sequence>
<dbReference type="Gene3D" id="1.20.58.2220">
    <property type="entry name" value="Formin, FH2 domain"/>
    <property type="match status" value="2"/>
</dbReference>
<dbReference type="WBParaSite" id="jg16281">
    <property type="protein sequence ID" value="jg16281"/>
    <property type="gene ID" value="jg16281"/>
</dbReference>
<dbReference type="InterPro" id="IPR015425">
    <property type="entry name" value="FH2_Formin"/>
</dbReference>
<feature type="domain" description="FH2" evidence="2">
    <location>
        <begin position="25"/>
        <end position="441"/>
    </location>
</feature>
<proteinExistence type="predicted"/>
<protein>
    <submittedName>
        <fullName evidence="4">FH2 domain-containing protein</fullName>
    </submittedName>
</protein>
<name>A0A915D5Q3_9BILA</name>
<dbReference type="PROSITE" id="PS51444">
    <property type="entry name" value="FH2"/>
    <property type="match status" value="1"/>
</dbReference>
<evidence type="ECO:0000313" key="4">
    <source>
        <dbReference type="WBParaSite" id="jg16281"/>
    </source>
</evidence>
<evidence type="ECO:0000256" key="1">
    <source>
        <dbReference type="SAM" id="MobiDB-lite"/>
    </source>
</evidence>
<dbReference type="PANTHER" id="PTHR45725">
    <property type="entry name" value="FORMIN HOMOLOGY 2 FAMILY MEMBER"/>
    <property type="match status" value="1"/>
</dbReference>
<dbReference type="InterPro" id="IPR042201">
    <property type="entry name" value="FH2_Formin_sf"/>
</dbReference>
<dbReference type="Proteomes" id="UP000887574">
    <property type="component" value="Unplaced"/>
</dbReference>
<dbReference type="PANTHER" id="PTHR45725:SF1">
    <property type="entry name" value="DISHEVELLED ASSOCIATED ACTIVATOR OF MORPHOGENESIS, ISOFORM D"/>
    <property type="match status" value="1"/>
</dbReference>
<organism evidence="3 4">
    <name type="scientific">Ditylenchus dipsaci</name>
    <dbReference type="NCBI Taxonomy" id="166011"/>
    <lineage>
        <taxon>Eukaryota</taxon>
        <taxon>Metazoa</taxon>
        <taxon>Ecdysozoa</taxon>
        <taxon>Nematoda</taxon>
        <taxon>Chromadorea</taxon>
        <taxon>Rhabditida</taxon>
        <taxon>Tylenchina</taxon>
        <taxon>Tylenchomorpha</taxon>
        <taxon>Sphaerularioidea</taxon>
        <taxon>Anguinidae</taxon>
        <taxon>Anguininae</taxon>
        <taxon>Ditylenchus</taxon>
    </lineage>
</organism>
<keyword evidence="3" id="KW-1185">Reference proteome</keyword>
<feature type="compositionally biased region" description="Polar residues" evidence="1">
    <location>
        <begin position="297"/>
        <end position="317"/>
    </location>
</feature>
<dbReference type="AlphaFoldDB" id="A0A915D5Q3"/>
<dbReference type="Pfam" id="PF02181">
    <property type="entry name" value="FH2"/>
    <property type="match status" value="1"/>
</dbReference>
<feature type="region of interest" description="Disordered" evidence="1">
    <location>
        <begin position="297"/>
        <end position="348"/>
    </location>
</feature>